<feature type="binding site" evidence="8">
    <location>
        <position position="474"/>
    </location>
    <ligand>
        <name>ATP</name>
        <dbReference type="ChEBI" id="CHEBI:30616"/>
    </ligand>
</feature>
<dbReference type="SUPFAM" id="SSF56112">
    <property type="entry name" value="Protein kinase-like (PK-like)"/>
    <property type="match status" value="1"/>
</dbReference>
<evidence type="ECO:0000256" key="2">
    <source>
        <dbReference type="ARBA" id="ARBA00022527"/>
    </source>
</evidence>
<evidence type="ECO:0000256" key="1">
    <source>
        <dbReference type="ARBA" id="ARBA00012513"/>
    </source>
</evidence>
<gene>
    <name evidence="11" type="ORF">CVT24_009260</name>
</gene>
<feature type="region of interest" description="Disordered" evidence="9">
    <location>
        <begin position="259"/>
        <end position="383"/>
    </location>
</feature>
<dbReference type="PROSITE" id="PS00108">
    <property type="entry name" value="PROTEIN_KINASE_ST"/>
    <property type="match status" value="1"/>
</dbReference>
<dbReference type="SMART" id="SM00220">
    <property type="entry name" value="S_TKc"/>
    <property type="match status" value="1"/>
</dbReference>
<keyword evidence="5" id="KW-0418">Kinase</keyword>
<evidence type="ECO:0000256" key="6">
    <source>
        <dbReference type="ARBA" id="ARBA00022840"/>
    </source>
</evidence>
<keyword evidence="12" id="KW-1185">Reference proteome</keyword>
<dbReference type="InterPro" id="IPR008271">
    <property type="entry name" value="Ser/Thr_kinase_AS"/>
</dbReference>
<dbReference type="PROSITE" id="PS00107">
    <property type="entry name" value="PROTEIN_KINASE_ATP"/>
    <property type="match status" value="1"/>
</dbReference>
<dbReference type="InterPro" id="IPR044092">
    <property type="entry name" value="STKc_PRP4"/>
</dbReference>
<organism evidence="11 12">
    <name type="scientific">Panaeolus cyanescens</name>
    <dbReference type="NCBI Taxonomy" id="181874"/>
    <lineage>
        <taxon>Eukaryota</taxon>
        <taxon>Fungi</taxon>
        <taxon>Dikarya</taxon>
        <taxon>Basidiomycota</taxon>
        <taxon>Agaricomycotina</taxon>
        <taxon>Agaricomycetes</taxon>
        <taxon>Agaricomycetidae</taxon>
        <taxon>Agaricales</taxon>
        <taxon>Agaricineae</taxon>
        <taxon>Galeropsidaceae</taxon>
        <taxon>Panaeolus</taxon>
    </lineage>
</organism>
<comment type="similarity">
    <text evidence="7">Belongs to the protein kinase superfamily. CMGC Ser/Thr protein kinase family.</text>
</comment>
<feature type="compositionally biased region" description="Basic and acidic residues" evidence="9">
    <location>
        <begin position="22"/>
        <end position="37"/>
    </location>
</feature>
<feature type="compositionally biased region" description="Low complexity" evidence="9">
    <location>
        <begin position="269"/>
        <end position="318"/>
    </location>
</feature>
<dbReference type="InterPro" id="IPR017441">
    <property type="entry name" value="Protein_kinase_ATP_BS"/>
</dbReference>
<dbReference type="GO" id="GO:0004674">
    <property type="term" value="F:protein serine/threonine kinase activity"/>
    <property type="evidence" value="ECO:0007669"/>
    <property type="project" value="UniProtKB-KW"/>
</dbReference>
<dbReference type="GO" id="GO:0005524">
    <property type="term" value="F:ATP binding"/>
    <property type="evidence" value="ECO:0007669"/>
    <property type="project" value="UniProtKB-UniRule"/>
</dbReference>
<dbReference type="Gene3D" id="3.30.200.20">
    <property type="entry name" value="Phosphorylase Kinase, domain 1"/>
    <property type="match status" value="1"/>
</dbReference>
<dbReference type="STRING" id="181874.A0A409Y870"/>
<dbReference type="EC" id="2.7.11.1" evidence="1"/>
<evidence type="ECO:0000256" key="7">
    <source>
        <dbReference type="ARBA" id="ARBA00023596"/>
    </source>
</evidence>
<reference evidence="11 12" key="1">
    <citation type="journal article" date="2018" name="Evol. Lett.">
        <title>Horizontal gene cluster transfer increased hallucinogenic mushroom diversity.</title>
        <authorList>
            <person name="Reynolds H.T."/>
            <person name="Vijayakumar V."/>
            <person name="Gluck-Thaler E."/>
            <person name="Korotkin H.B."/>
            <person name="Matheny P.B."/>
            <person name="Slot J.C."/>
        </authorList>
    </citation>
    <scope>NUCLEOTIDE SEQUENCE [LARGE SCALE GENOMIC DNA]</scope>
    <source>
        <strain evidence="11 12">2629</strain>
    </source>
</reference>
<sequence>MTNVSSGQKRSWEGSENGSNKRYRDREEPKDWRDVHLRSPARKPSTSSKYHGSDRRSPSYYDNRRGSDSSSRKRKDSDYYRSSEFRESRHGRDDRDSAKRDRRRGDGGSKSPPRGTVSPSADRRHDDEREEGEISPVRIENAAPVSNDNVGEAKAPPDESTSLPEMELEIPPTPPPVEVILAAHRAKRQAILAKYAGITSVSTNVSPSPGPSSAAPPLTPSLPGSSTTPSANPSGVSTSVNASAKRQAILAKYAGITSVSTNVSPSPGPSSAAPPLTPSLPGSSTTPSANPSGVSTSVNASSSQDRRVSASASPSPEEFSLAKEAEEGRSQDDQTGGEQISAADYDPSLDRREDEKRRLGGPIKQEVVDVVEEDEEEEEEEDDLDDMFAVAMSDKPAKKKKQKAKPTVPALITTTTLDSASDPEGYYNVILGEQLDGGKYQVFASLGQGMFANVVRARVLAGDASEVGREVAIKIIRSQESMHRAGLKEIQILNKLKQTDPEDKKHIIRLERSFEHRGHLCLLIKFSSMNLRDVVKRFGKDVGLNIRAVRAYAHQLFLALSLLKKANVMHADIKPDNILVNEQKTVIKLCDLGSASDASENEITPYLVSRFYRAPEIIMGIPYDSSLDIWSIGCTLYELYTGKILFPGRSNNQMLLLMMELKGRFNSKMIKKAKFGDLYFDEMGGFESIEKDRLTGNDVVRKVHISKPSRDLKARLMPPASAKISDEEMKLITSFVDLLDKCLVLDPSRRITPREALVHPFIRG</sequence>
<dbReference type="FunFam" id="1.10.510.10:FF:000078">
    <property type="entry name" value="Serine/threonine-protein kinase PRP4 homolog"/>
    <property type="match status" value="1"/>
</dbReference>
<evidence type="ECO:0000256" key="8">
    <source>
        <dbReference type="PROSITE-ProRule" id="PRU10141"/>
    </source>
</evidence>
<feature type="region of interest" description="Disordered" evidence="9">
    <location>
        <begin position="201"/>
        <end position="242"/>
    </location>
</feature>
<proteinExistence type="inferred from homology"/>
<dbReference type="GO" id="GO:0045292">
    <property type="term" value="P:mRNA cis splicing, via spliceosome"/>
    <property type="evidence" value="ECO:0007669"/>
    <property type="project" value="InterPro"/>
</dbReference>
<dbReference type="PANTHER" id="PTHR24058">
    <property type="entry name" value="DUAL SPECIFICITY PROTEIN KINASE"/>
    <property type="match status" value="1"/>
</dbReference>
<feature type="compositionally biased region" description="Low complexity" evidence="9">
    <location>
        <begin position="211"/>
        <end position="231"/>
    </location>
</feature>
<name>A0A409Y870_9AGAR</name>
<feature type="compositionally biased region" description="Polar residues" evidence="9">
    <location>
        <begin position="1"/>
        <end position="20"/>
    </location>
</feature>
<keyword evidence="6 8" id="KW-0067">ATP-binding</keyword>
<feature type="region of interest" description="Disordered" evidence="9">
    <location>
        <begin position="1"/>
        <end position="175"/>
    </location>
</feature>
<evidence type="ECO:0000256" key="5">
    <source>
        <dbReference type="ARBA" id="ARBA00022777"/>
    </source>
</evidence>
<feature type="domain" description="Protein kinase" evidence="10">
    <location>
        <begin position="440"/>
        <end position="762"/>
    </location>
</feature>
<dbReference type="PROSITE" id="PS50011">
    <property type="entry name" value="PROTEIN_KINASE_DOM"/>
    <property type="match status" value="1"/>
</dbReference>
<comment type="caution">
    <text evidence="11">The sequence shown here is derived from an EMBL/GenBank/DDBJ whole genome shotgun (WGS) entry which is preliminary data.</text>
</comment>
<accession>A0A409Y870</accession>
<keyword evidence="3" id="KW-0808">Transferase</keyword>
<keyword evidence="2" id="KW-0723">Serine/threonine-protein kinase</keyword>
<feature type="compositionally biased region" description="Basic and acidic residues" evidence="9">
    <location>
        <begin position="348"/>
        <end position="358"/>
    </location>
</feature>
<evidence type="ECO:0000256" key="3">
    <source>
        <dbReference type="ARBA" id="ARBA00022679"/>
    </source>
</evidence>
<protein>
    <recommendedName>
        <fullName evidence="1">non-specific serine/threonine protein kinase</fullName>
        <ecNumber evidence="1">2.7.11.1</ecNumber>
    </recommendedName>
</protein>
<keyword evidence="4 8" id="KW-0547">Nucleotide-binding</keyword>
<feature type="compositionally biased region" description="Basic and acidic residues" evidence="9">
    <location>
        <begin position="51"/>
        <end position="107"/>
    </location>
</feature>
<dbReference type="InterPro" id="IPR050494">
    <property type="entry name" value="Ser_Thr_dual-spec_kinase"/>
</dbReference>
<dbReference type="CDD" id="cd14135">
    <property type="entry name" value="STKc_PRP4"/>
    <property type="match status" value="1"/>
</dbReference>
<evidence type="ECO:0000256" key="9">
    <source>
        <dbReference type="SAM" id="MobiDB-lite"/>
    </source>
</evidence>
<dbReference type="PANTHER" id="PTHR24058:SF103">
    <property type="entry name" value="SERINE_THREONINE-PROTEIN KINASE PRP4 HOMOLOG"/>
    <property type="match status" value="1"/>
</dbReference>
<dbReference type="OrthoDB" id="9332038at2759"/>
<dbReference type="InterPro" id="IPR000719">
    <property type="entry name" value="Prot_kinase_dom"/>
</dbReference>
<evidence type="ECO:0000313" key="11">
    <source>
        <dbReference type="EMBL" id="PPQ99169.1"/>
    </source>
</evidence>
<dbReference type="InterPro" id="IPR011009">
    <property type="entry name" value="Kinase-like_dom_sf"/>
</dbReference>
<feature type="compositionally biased region" description="Basic and acidic residues" evidence="9">
    <location>
        <begin position="320"/>
        <end position="332"/>
    </location>
</feature>
<dbReference type="Gene3D" id="1.10.510.10">
    <property type="entry name" value="Transferase(Phosphotransferase) domain 1"/>
    <property type="match status" value="1"/>
</dbReference>
<evidence type="ECO:0000313" key="12">
    <source>
        <dbReference type="Proteomes" id="UP000284842"/>
    </source>
</evidence>
<feature type="compositionally biased region" description="Acidic residues" evidence="9">
    <location>
        <begin position="369"/>
        <end position="383"/>
    </location>
</feature>
<dbReference type="AlphaFoldDB" id="A0A409Y870"/>
<dbReference type="Pfam" id="PF00069">
    <property type="entry name" value="Pkinase"/>
    <property type="match status" value="1"/>
</dbReference>
<dbReference type="Proteomes" id="UP000284842">
    <property type="component" value="Unassembled WGS sequence"/>
</dbReference>
<feature type="compositionally biased region" description="Polar residues" evidence="9">
    <location>
        <begin position="232"/>
        <end position="242"/>
    </location>
</feature>
<dbReference type="InParanoid" id="A0A409Y870"/>
<dbReference type="EMBL" id="NHTK01001367">
    <property type="protein sequence ID" value="PPQ99169.1"/>
    <property type="molecule type" value="Genomic_DNA"/>
</dbReference>
<evidence type="ECO:0000256" key="4">
    <source>
        <dbReference type="ARBA" id="ARBA00022741"/>
    </source>
</evidence>
<evidence type="ECO:0000259" key="10">
    <source>
        <dbReference type="PROSITE" id="PS50011"/>
    </source>
</evidence>